<dbReference type="KEGG" id="cuh:BJN34_09805"/>
<feature type="region of interest" description="Disordered" evidence="1">
    <location>
        <begin position="60"/>
        <end position="85"/>
    </location>
</feature>
<protein>
    <submittedName>
        <fullName evidence="2">Glycerol kinase</fullName>
    </submittedName>
</protein>
<sequence>MPGKLVIADLSRADGIERKQMCNVRGGMAMLPTPLPESPPGAADFLAKMKSWLGAMPTYKPIGGDPDPGFSPQPSPAPGVYPQNV</sequence>
<keyword evidence="2" id="KW-0418">Kinase</keyword>
<feature type="compositionally biased region" description="Pro residues" evidence="1">
    <location>
        <begin position="69"/>
        <end position="79"/>
    </location>
</feature>
<name>A0A1U9UNC3_CUPNE</name>
<dbReference type="EMBL" id="CP017757">
    <property type="protein sequence ID" value="AQV94182.1"/>
    <property type="molecule type" value="Genomic_DNA"/>
</dbReference>
<evidence type="ECO:0000313" key="3">
    <source>
        <dbReference type="Proteomes" id="UP000189627"/>
    </source>
</evidence>
<reference evidence="3" key="1">
    <citation type="submission" date="2017-02" db="EMBL/GenBank/DDBJ databases">
        <title>Complete genome sequence of Cupriavidus necator strain NH9, a 3-chlorobenzoate degrader.</title>
        <authorList>
            <person name="Moriuchi R."/>
            <person name="Dohra H."/>
            <person name="Ogawa N."/>
        </authorList>
    </citation>
    <scope>NUCLEOTIDE SEQUENCE [LARGE SCALE GENOMIC DNA]</scope>
    <source>
        <strain evidence="3">NH9</strain>
    </source>
</reference>
<evidence type="ECO:0000256" key="1">
    <source>
        <dbReference type="SAM" id="MobiDB-lite"/>
    </source>
</evidence>
<evidence type="ECO:0000313" key="2">
    <source>
        <dbReference type="EMBL" id="AQV94182.1"/>
    </source>
</evidence>
<proteinExistence type="predicted"/>
<accession>A0A1U9UNC3</accession>
<dbReference type="Proteomes" id="UP000189627">
    <property type="component" value="Chromosome 1"/>
</dbReference>
<dbReference type="GO" id="GO:0016301">
    <property type="term" value="F:kinase activity"/>
    <property type="evidence" value="ECO:0007669"/>
    <property type="project" value="UniProtKB-KW"/>
</dbReference>
<dbReference type="AlphaFoldDB" id="A0A1U9UNC3"/>
<organism evidence="2 3">
    <name type="scientific">Cupriavidus necator</name>
    <name type="common">Alcaligenes eutrophus</name>
    <name type="synonym">Ralstonia eutropha</name>
    <dbReference type="NCBI Taxonomy" id="106590"/>
    <lineage>
        <taxon>Bacteria</taxon>
        <taxon>Pseudomonadati</taxon>
        <taxon>Pseudomonadota</taxon>
        <taxon>Betaproteobacteria</taxon>
        <taxon>Burkholderiales</taxon>
        <taxon>Burkholderiaceae</taxon>
        <taxon>Cupriavidus</taxon>
    </lineage>
</organism>
<keyword evidence="2" id="KW-0808">Transferase</keyword>
<gene>
    <name evidence="2" type="ORF">BJN34_09805</name>
</gene>